<dbReference type="OrthoDB" id="9808644at2759"/>
<keyword evidence="2" id="KW-1015">Disulfide bond</keyword>
<feature type="domain" description="Immunoglobulin" evidence="5">
    <location>
        <begin position="24"/>
        <end position="109"/>
    </location>
</feature>
<evidence type="ECO:0000256" key="1">
    <source>
        <dbReference type="ARBA" id="ARBA00022737"/>
    </source>
</evidence>
<dbReference type="Gene3D" id="2.60.40.10">
    <property type="entry name" value="Immunoglobulins"/>
    <property type="match status" value="1"/>
</dbReference>
<dbReference type="InterPro" id="IPR050412">
    <property type="entry name" value="Ig-like_Receptors_ImmuneReg"/>
</dbReference>
<dbReference type="SMART" id="SM00409">
    <property type="entry name" value="IG"/>
    <property type="match status" value="1"/>
</dbReference>
<name>A0A8C4YFN9_9SAUR</name>
<dbReference type="GO" id="GO:0002764">
    <property type="term" value="P:immune response-regulating signaling pathway"/>
    <property type="evidence" value="ECO:0007669"/>
    <property type="project" value="TreeGrafter"/>
</dbReference>
<dbReference type="PANTHER" id="PTHR11738">
    <property type="entry name" value="MHC CLASS I NK CELL RECEPTOR"/>
    <property type="match status" value="1"/>
</dbReference>
<dbReference type="SUPFAM" id="SSF48726">
    <property type="entry name" value="Immunoglobulin"/>
    <property type="match status" value="1"/>
</dbReference>
<organism evidence="6 7">
    <name type="scientific">Gopherus evgoodei</name>
    <name type="common">Goodes thornscrub tortoise</name>
    <dbReference type="NCBI Taxonomy" id="1825980"/>
    <lineage>
        <taxon>Eukaryota</taxon>
        <taxon>Metazoa</taxon>
        <taxon>Chordata</taxon>
        <taxon>Craniata</taxon>
        <taxon>Vertebrata</taxon>
        <taxon>Euteleostomi</taxon>
        <taxon>Archelosauria</taxon>
        <taxon>Testudinata</taxon>
        <taxon>Testudines</taxon>
        <taxon>Cryptodira</taxon>
        <taxon>Durocryptodira</taxon>
        <taxon>Testudinoidea</taxon>
        <taxon>Testudinidae</taxon>
        <taxon>Gopherus</taxon>
    </lineage>
</organism>
<sequence>SCGRRSCVFVHAELYPKPSICVSPRGVMAMVGGTVIIQCECRYQGLGVVLYKRGDHTMLQHIENAGDMTKFLICNVTQDDSRSYTCCYSSTSQAFIWSDPSDPVQLVVRGEGPGLESPLSASHRVQPSQSLCPKGMLRARICPGALWRGCPARDQEISGFVLQPGETAAAAVVDVRQREGGTLPPGTSPFPSCYNPLTPWRL</sequence>
<dbReference type="PANTHER" id="PTHR11738:SF186">
    <property type="entry name" value="OSTEOCLAST-ASSOCIATED IMMUNOGLOBULIN-LIKE RECEPTOR"/>
    <property type="match status" value="1"/>
</dbReference>
<dbReference type="InterPro" id="IPR003599">
    <property type="entry name" value="Ig_sub"/>
</dbReference>
<reference evidence="6" key="2">
    <citation type="submission" date="2025-09" db="UniProtKB">
        <authorList>
            <consortium name="Ensembl"/>
        </authorList>
    </citation>
    <scope>IDENTIFICATION</scope>
</reference>
<evidence type="ECO:0000313" key="6">
    <source>
        <dbReference type="Ensembl" id="ENSGEVP00005024480.1"/>
    </source>
</evidence>
<keyword evidence="7" id="KW-1185">Reference proteome</keyword>
<evidence type="ECO:0000256" key="2">
    <source>
        <dbReference type="ARBA" id="ARBA00023157"/>
    </source>
</evidence>
<evidence type="ECO:0000256" key="4">
    <source>
        <dbReference type="ARBA" id="ARBA00023319"/>
    </source>
</evidence>
<dbReference type="GeneTree" id="ENSGT00990000204852"/>
<keyword evidence="4" id="KW-0393">Immunoglobulin domain</keyword>
<dbReference type="InterPro" id="IPR013783">
    <property type="entry name" value="Ig-like_fold"/>
</dbReference>
<keyword evidence="3" id="KW-0325">Glycoprotein</keyword>
<dbReference type="AlphaFoldDB" id="A0A8C4YFN9"/>
<evidence type="ECO:0000256" key="3">
    <source>
        <dbReference type="ARBA" id="ARBA00023180"/>
    </source>
</evidence>
<dbReference type="InterPro" id="IPR036179">
    <property type="entry name" value="Ig-like_dom_sf"/>
</dbReference>
<dbReference type="Ensembl" id="ENSGEVT00005025743.1">
    <property type="protein sequence ID" value="ENSGEVP00005024480.1"/>
    <property type="gene ID" value="ENSGEVG00005017377.1"/>
</dbReference>
<protein>
    <recommendedName>
        <fullName evidence="5">Immunoglobulin domain-containing protein</fullName>
    </recommendedName>
</protein>
<reference evidence="6" key="1">
    <citation type="submission" date="2025-08" db="UniProtKB">
        <authorList>
            <consortium name="Ensembl"/>
        </authorList>
    </citation>
    <scope>IDENTIFICATION</scope>
</reference>
<accession>A0A8C4YFN9</accession>
<evidence type="ECO:0000259" key="5">
    <source>
        <dbReference type="SMART" id="SM00409"/>
    </source>
</evidence>
<evidence type="ECO:0000313" key="7">
    <source>
        <dbReference type="Proteomes" id="UP000694390"/>
    </source>
</evidence>
<dbReference type="FunFam" id="2.60.40.10:FF:000033">
    <property type="entry name" value="Killer cell immunoglobulin-like receptor"/>
    <property type="match status" value="1"/>
</dbReference>
<dbReference type="Proteomes" id="UP000694390">
    <property type="component" value="Unassembled WGS sequence"/>
</dbReference>
<keyword evidence="1" id="KW-0677">Repeat</keyword>
<proteinExistence type="predicted"/>